<reference evidence="1" key="2">
    <citation type="submission" date="2015-07" db="EMBL/GenBank/DDBJ databases">
        <authorList>
            <person name="Noorani M."/>
        </authorList>
    </citation>
    <scope>NUCLEOTIDE SEQUENCE</scope>
    <source>
        <strain evidence="1">Yugu1</strain>
    </source>
</reference>
<reference evidence="1" key="1">
    <citation type="journal article" date="2012" name="Nat. Biotechnol.">
        <title>Reference genome sequence of the model plant Setaria.</title>
        <authorList>
            <person name="Bennetzen J.L."/>
            <person name="Schmutz J."/>
            <person name="Wang H."/>
            <person name="Percifield R."/>
            <person name="Hawkins J."/>
            <person name="Pontaroli A.C."/>
            <person name="Estep M."/>
            <person name="Feng L."/>
            <person name="Vaughn J.N."/>
            <person name="Grimwood J."/>
            <person name="Jenkins J."/>
            <person name="Barry K."/>
            <person name="Lindquist E."/>
            <person name="Hellsten U."/>
            <person name="Deshpande S."/>
            <person name="Wang X."/>
            <person name="Wu X."/>
            <person name="Mitros T."/>
            <person name="Triplett J."/>
            <person name="Yang X."/>
            <person name="Ye C.Y."/>
            <person name="Mauro-Herrera M."/>
            <person name="Wang L."/>
            <person name="Li P."/>
            <person name="Sharma M."/>
            <person name="Sharma R."/>
            <person name="Ronald P.C."/>
            <person name="Panaud O."/>
            <person name="Kellogg E.A."/>
            <person name="Brutnell T.P."/>
            <person name="Doust A.N."/>
            <person name="Tuskan G.A."/>
            <person name="Rokhsar D."/>
            <person name="Devos K.M."/>
        </authorList>
    </citation>
    <scope>NUCLEOTIDE SEQUENCE [LARGE SCALE GENOMIC DNA]</scope>
    <source>
        <strain evidence="1">Yugu1</strain>
    </source>
</reference>
<name>A0A368RBZ7_SETIT</name>
<organism evidence="1">
    <name type="scientific">Setaria italica</name>
    <name type="common">Foxtail millet</name>
    <name type="synonym">Panicum italicum</name>
    <dbReference type="NCBI Taxonomy" id="4555"/>
    <lineage>
        <taxon>Eukaryota</taxon>
        <taxon>Viridiplantae</taxon>
        <taxon>Streptophyta</taxon>
        <taxon>Embryophyta</taxon>
        <taxon>Tracheophyta</taxon>
        <taxon>Spermatophyta</taxon>
        <taxon>Magnoliopsida</taxon>
        <taxon>Liliopsida</taxon>
        <taxon>Poales</taxon>
        <taxon>Poaceae</taxon>
        <taxon>PACMAD clade</taxon>
        <taxon>Panicoideae</taxon>
        <taxon>Panicodae</taxon>
        <taxon>Paniceae</taxon>
        <taxon>Cenchrinae</taxon>
        <taxon>Setaria</taxon>
    </lineage>
</organism>
<gene>
    <name evidence="1" type="ORF">SETIT_5G340500v2</name>
</gene>
<sequence length="116" mass="12213">MGDATRSWNGPPPKMAAPLLPLLVGRHRANCLATLSADATCDDSDRGSLDSGNSGFLPSVAFAACLPGSCCRQLKLDAPVGSSSPPLVTRAMGPREQRGFLLLAVEISCCRRQEEE</sequence>
<dbReference type="AlphaFoldDB" id="A0A368RBZ7"/>
<accession>A0A368RBZ7</accession>
<proteinExistence type="predicted"/>
<evidence type="ECO:0000313" key="1">
    <source>
        <dbReference type="EMBL" id="RCV27642.1"/>
    </source>
</evidence>
<protein>
    <submittedName>
        <fullName evidence="1">Uncharacterized protein</fullName>
    </submittedName>
</protein>
<dbReference type="OrthoDB" id="10653185at2759"/>
<dbReference type="EMBL" id="CM003532">
    <property type="protein sequence ID" value="RCV27642.1"/>
    <property type="molecule type" value="Genomic_DNA"/>
</dbReference>